<accession>A0AB39VW36</accession>
<dbReference type="RefSeq" id="WP_369790384.1">
    <property type="nucleotide sequence ID" value="NZ_CP165628.1"/>
</dbReference>
<protein>
    <submittedName>
        <fullName evidence="1">Uncharacterized protein</fullName>
    </submittedName>
</protein>
<name>A0AB39VW36_9GAMM</name>
<organism evidence="1">
    <name type="scientific">Rouxiella sp. WC2420</name>
    <dbReference type="NCBI Taxonomy" id="3234145"/>
    <lineage>
        <taxon>Bacteria</taxon>
        <taxon>Pseudomonadati</taxon>
        <taxon>Pseudomonadota</taxon>
        <taxon>Gammaproteobacteria</taxon>
        <taxon>Enterobacterales</taxon>
        <taxon>Yersiniaceae</taxon>
        <taxon>Rouxiella</taxon>
    </lineage>
</organism>
<dbReference type="AlphaFoldDB" id="A0AB39VW36"/>
<sequence length="44" mass="4931">MSLFQWHSCMALVTPLRGSFTSFESQNVFLSSVQRRPDAANLGI</sequence>
<gene>
    <name evidence="1" type="ORF">AB3G37_08940</name>
</gene>
<evidence type="ECO:0000313" key="1">
    <source>
        <dbReference type="EMBL" id="XDU74174.1"/>
    </source>
</evidence>
<reference evidence="1" key="1">
    <citation type="submission" date="2024-07" db="EMBL/GenBank/DDBJ databases">
        <authorList>
            <person name="Biller S.J."/>
        </authorList>
    </citation>
    <scope>NUCLEOTIDE SEQUENCE</scope>
    <source>
        <strain evidence="1">WC2420</strain>
    </source>
</reference>
<proteinExistence type="predicted"/>
<dbReference type="EMBL" id="CP165628">
    <property type="protein sequence ID" value="XDU74174.1"/>
    <property type="molecule type" value="Genomic_DNA"/>
</dbReference>